<dbReference type="Proteomes" id="UP000267159">
    <property type="component" value="Unassembled WGS sequence"/>
</dbReference>
<dbReference type="InterPro" id="IPR029066">
    <property type="entry name" value="PLP-binding_barrel"/>
</dbReference>
<evidence type="ECO:0000256" key="3">
    <source>
        <dbReference type="PIRSR" id="PIRSR600183-50"/>
    </source>
</evidence>
<reference evidence="5 6" key="1">
    <citation type="submission" date="2018-09" db="EMBL/GenBank/DDBJ databases">
        <title>Murine metabolic-syndrome-specific gut microbial biobank.</title>
        <authorList>
            <person name="Liu C."/>
        </authorList>
    </citation>
    <scope>NUCLEOTIDE SEQUENCE [LARGE SCALE GENOMIC DNA]</scope>
    <source>
        <strain evidence="5 6">0.1X-D8-26</strain>
    </source>
</reference>
<feature type="active site" description="Proton donor" evidence="3">
    <location>
        <position position="326"/>
    </location>
</feature>
<dbReference type="SUPFAM" id="SSF51419">
    <property type="entry name" value="PLP-binding barrel"/>
    <property type="match status" value="1"/>
</dbReference>
<dbReference type="PANTHER" id="PTHR43727:SF2">
    <property type="entry name" value="GROUP IV DECARBOXYLASE"/>
    <property type="match status" value="1"/>
</dbReference>
<dbReference type="Gene3D" id="3.20.20.10">
    <property type="entry name" value="Alanine racemase"/>
    <property type="match status" value="1"/>
</dbReference>
<evidence type="ECO:0000256" key="1">
    <source>
        <dbReference type="ARBA" id="ARBA00001933"/>
    </source>
</evidence>
<comment type="caution">
    <text evidence="5">The sequence shown here is derived from an EMBL/GenBank/DDBJ whole genome shotgun (WGS) entry which is preliminary data.</text>
</comment>
<dbReference type="RefSeq" id="WP_121766332.1">
    <property type="nucleotide sequence ID" value="NZ_CAMRUR010000135.1"/>
</dbReference>
<feature type="modified residue" description="N6-(pyridoxal phosphate)lysine" evidence="3">
    <location>
        <position position="46"/>
    </location>
</feature>
<dbReference type="InterPro" id="IPR009006">
    <property type="entry name" value="Ala_racemase/Decarboxylase_C"/>
</dbReference>
<sequence length="396" mass="44712">MDNILTSTLQTPCFLLDEKELGRGISGFYRSLKKRFAHCIVGYSVKTNSLPYAIAKAKDFGCFAEVVSDDELELALECGYKMNEIVFNGPMKSKARFLDALKGGATVNIETHRELEWLKELPSDGFYKIGIRLGVNISDVSLEDADGENDFSRFGFNDVTDEFAYAIESIRSIPQVKLVGLHIHRTCHSRSVRFYKRSVAYAASVIKKYHLDLDYLDIGGGYYGIFPNAPTFDDYVTAIYESLQKQGLEKLAIIVEPGNALAASAFTYYSQVIDVKQLPDCRILTTDGTRNDIDPFFHKNGYMTEINRTNEFGQVVPLQIVAGATCLEYDQLFRLENQPEIKVGDVIEYKNVGAYTLSLTPMFINYFPRVYSLSSDGLKLVRDKWTAKEYIQKSNI</sequence>
<protein>
    <submittedName>
        <fullName evidence="5">Diaminopimelate decarboxylase</fullName>
    </submittedName>
</protein>
<evidence type="ECO:0000313" key="6">
    <source>
        <dbReference type="Proteomes" id="UP000267159"/>
    </source>
</evidence>
<dbReference type="PRINTS" id="PR01179">
    <property type="entry name" value="ODADCRBXLASE"/>
</dbReference>
<dbReference type="SUPFAM" id="SSF50621">
    <property type="entry name" value="Alanine racemase C-terminal domain-like"/>
    <property type="match status" value="1"/>
</dbReference>
<gene>
    <name evidence="5" type="ORF">D7Y07_04630</name>
</gene>
<dbReference type="Pfam" id="PF02784">
    <property type="entry name" value="Orn_Arg_deC_N"/>
    <property type="match status" value="1"/>
</dbReference>
<dbReference type="Gene3D" id="2.40.37.10">
    <property type="entry name" value="Lyase, Ornithine Decarboxylase, Chain A, domain 1"/>
    <property type="match status" value="1"/>
</dbReference>
<evidence type="ECO:0000256" key="2">
    <source>
        <dbReference type="ARBA" id="ARBA00022898"/>
    </source>
</evidence>
<comment type="cofactor">
    <cofactor evidence="1 3">
        <name>pyridoxal 5'-phosphate</name>
        <dbReference type="ChEBI" id="CHEBI:597326"/>
    </cofactor>
</comment>
<dbReference type="PANTHER" id="PTHR43727">
    <property type="entry name" value="DIAMINOPIMELATE DECARBOXYLASE"/>
    <property type="match status" value="1"/>
</dbReference>
<dbReference type="GO" id="GO:0008836">
    <property type="term" value="F:diaminopimelate decarboxylase activity"/>
    <property type="evidence" value="ECO:0007669"/>
    <property type="project" value="TreeGrafter"/>
</dbReference>
<dbReference type="EMBL" id="RAZM01000009">
    <property type="protein sequence ID" value="RLT81094.1"/>
    <property type="molecule type" value="Genomic_DNA"/>
</dbReference>
<evidence type="ECO:0000313" key="5">
    <source>
        <dbReference type="EMBL" id="RLT81094.1"/>
    </source>
</evidence>
<organism evidence="5 6">
    <name type="scientific">Bacteroides acidifaciens</name>
    <dbReference type="NCBI Taxonomy" id="85831"/>
    <lineage>
        <taxon>Bacteria</taxon>
        <taxon>Pseudomonadati</taxon>
        <taxon>Bacteroidota</taxon>
        <taxon>Bacteroidia</taxon>
        <taxon>Bacteroidales</taxon>
        <taxon>Bacteroidaceae</taxon>
        <taxon>Bacteroides</taxon>
    </lineage>
</organism>
<accession>A0A3L8AAW2</accession>
<evidence type="ECO:0000259" key="4">
    <source>
        <dbReference type="Pfam" id="PF02784"/>
    </source>
</evidence>
<keyword evidence="2 3" id="KW-0663">Pyridoxal phosphate</keyword>
<dbReference type="GO" id="GO:0009089">
    <property type="term" value="P:lysine biosynthetic process via diaminopimelate"/>
    <property type="evidence" value="ECO:0007669"/>
    <property type="project" value="TreeGrafter"/>
</dbReference>
<dbReference type="InterPro" id="IPR022644">
    <property type="entry name" value="De-COase2_N"/>
</dbReference>
<dbReference type="InterPro" id="IPR000183">
    <property type="entry name" value="Orn/DAP/Arg_de-COase"/>
</dbReference>
<feature type="domain" description="Orn/DAP/Arg decarboxylase 2 N-terminal" evidence="4">
    <location>
        <begin position="29"/>
        <end position="263"/>
    </location>
</feature>
<name>A0A3L8AAW2_9BACE</name>
<proteinExistence type="predicted"/>
<dbReference type="AlphaFoldDB" id="A0A3L8AAW2"/>